<reference evidence="1" key="1">
    <citation type="submission" date="2023-05" db="EMBL/GenBank/DDBJ databases">
        <authorList>
            <person name="Stuckert A."/>
        </authorList>
    </citation>
    <scope>NUCLEOTIDE SEQUENCE</scope>
</reference>
<evidence type="ECO:0000313" key="1">
    <source>
        <dbReference type="EMBL" id="CAI9570058.1"/>
    </source>
</evidence>
<sequence>ANLCLSHRTYLLLGRSTDWSFSLKSSQPLERRQGGWAGSIMLWGIWADCPASLGYPGGDCSFIYFDLMDIPQCLQSKADILLSQCHTLFWGCISVDRSLIHGHQLKLSL</sequence>
<keyword evidence="2" id="KW-1185">Reference proteome</keyword>
<protein>
    <submittedName>
        <fullName evidence="1">Uncharacterized protein</fullName>
    </submittedName>
</protein>
<feature type="non-terminal residue" evidence="1">
    <location>
        <position position="1"/>
    </location>
</feature>
<gene>
    <name evidence="1" type="ORF">SPARVUS_LOCUS7040188</name>
</gene>
<organism evidence="1 2">
    <name type="scientific">Staurois parvus</name>
    <dbReference type="NCBI Taxonomy" id="386267"/>
    <lineage>
        <taxon>Eukaryota</taxon>
        <taxon>Metazoa</taxon>
        <taxon>Chordata</taxon>
        <taxon>Craniata</taxon>
        <taxon>Vertebrata</taxon>
        <taxon>Euteleostomi</taxon>
        <taxon>Amphibia</taxon>
        <taxon>Batrachia</taxon>
        <taxon>Anura</taxon>
        <taxon>Neobatrachia</taxon>
        <taxon>Ranoidea</taxon>
        <taxon>Ranidae</taxon>
        <taxon>Staurois</taxon>
    </lineage>
</organism>
<evidence type="ECO:0000313" key="2">
    <source>
        <dbReference type="Proteomes" id="UP001162483"/>
    </source>
</evidence>
<accession>A0ABN9DCP4</accession>
<proteinExistence type="predicted"/>
<name>A0ABN9DCP4_9NEOB</name>
<dbReference type="EMBL" id="CATNWA010014287">
    <property type="protein sequence ID" value="CAI9570058.1"/>
    <property type="molecule type" value="Genomic_DNA"/>
</dbReference>
<dbReference type="Proteomes" id="UP001162483">
    <property type="component" value="Unassembled WGS sequence"/>
</dbReference>
<comment type="caution">
    <text evidence="1">The sequence shown here is derived from an EMBL/GenBank/DDBJ whole genome shotgun (WGS) entry which is preliminary data.</text>
</comment>